<feature type="transmembrane region" description="Helical" evidence="1">
    <location>
        <begin position="75"/>
        <end position="90"/>
    </location>
</feature>
<dbReference type="AlphaFoldDB" id="A1ZCW0"/>
<proteinExistence type="predicted"/>
<name>A1ZCW0_MICM2</name>
<feature type="transmembrane region" description="Helical" evidence="1">
    <location>
        <begin position="96"/>
        <end position="114"/>
    </location>
</feature>
<evidence type="ECO:0000313" key="3">
    <source>
        <dbReference type="Proteomes" id="UP000004095"/>
    </source>
</evidence>
<gene>
    <name evidence="2" type="ORF">M23134_05005</name>
</gene>
<dbReference type="GO" id="GO:0016020">
    <property type="term" value="C:membrane"/>
    <property type="evidence" value="ECO:0007669"/>
    <property type="project" value="InterPro"/>
</dbReference>
<keyword evidence="3" id="KW-1185">Reference proteome</keyword>
<dbReference type="Proteomes" id="UP000004095">
    <property type="component" value="Unassembled WGS sequence"/>
</dbReference>
<evidence type="ECO:0000256" key="1">
    <source>
        <dbReference type="SAM" id="Phobius"/>
    </source>
</evidence>
<feature type="transmembrane region" description="Helical" evidence="1">
    <location>
        <begin position="12"/>
        <end position="33"/>
    </location>
</feature>
<organism evidence="2 3">
    <name type="scientific">Microscilla marina ATCC 23134</name>
    <dbReference type="NCBI Taxonomy" id="313606"/>
    <lineage>
        <taxon>Bacteria</taxon>
        <taxon>Pseudomonadati</taxon>
        <taxon>Bacteroidota</taxon>
        <taxon>Cytophagia</taxon>
        <taxon>Cytophagales</taxon>
        <taxon>Microscillaceae</taxon>
        <taxon>Microscilla</taxon>
    </lineage>
</organism>
<comment type="caution">
    <text evidence="2">The sequence shown here is derived from an EMBL/GenBank/DDBJ whole genome shotgun (WGS) entry which is preliminary data.</text>
</comment>
<dbReference type="InterPro" id="IPR004891">
    <property type="entry name" value="Mercury-R_MerC"/>
</dbReference>
<accession>A1ZCW0</accession>
<dbReference type="Pfam" id="PF03203">
    <property type="entry name" value="MerC"/>
    <property type="match status" value="1"/>
</dbReference>
<reference evidence="2 3" key="1">
    <citation type="submission" date="2007-01" db="EMBL/GenBank/DDBJ databases">
        <authorList>
            <person name="Haygood M."/>
            <person name="Podell S."/>
            <person name="Anderson C."/>
            <person name="Hopkinson B."/>
            <person name="Roe K."/>
            <person name="Barbeau K."/>
            <person name="Gaasterland T."/>
            <person name="Ferriera S."/>
            <person name="Johnson J."/>
            <person name="Kravitz S."/>
            <person name="Beeson K."/>
            <person name="Sutton G."/>
            <person name="Rogers Y.-H."/>
            <person name="Friedman R."/>
            <person name="Frazier M."/>
            <person name="Venter J.C."/>
        </authorList>
    </citation>
    <scope>NUCLEOTIDE SEQUENCE [LARGE SCALE GENOMIC DNA]</scope>
    <source>
        <strain evidence="2 3">ATCC 23134</strain>
    </source>
</reference>
<keyword evidence="1" id="KW-1133">Transmembrane helix</keyword>
<evidence type="ECO:0000313" key="2">
    <source>
        <dbReference type="EMBL" id="EAY31499.1"/>
    </source>
</evidence>
<dbReference type="EMBL" id="AAWS01000002">
    <property type="protein sequence ID" value="EAY31499.1"/>
    <property type="molecule type" value="Genomic_DNA"/>
</dbReference>
<feature type="transmembrane region" description="Helical" evidence="1">
    <location>
        <begin position="45"/>
        <end position="63"/>
    </location>
</feature>
<keyword evidence="1" id="KW-0472">Membrane</keyword>
<dbReference type="RefSeq" id="WP_002693143.1">
    <property type="nucleotide sequence ID" value="NZ_AAWS01000002.1"/>
</dbReference>
<keyword evidence="1" id="KW-0812">Transmembrane</keyword>
<evidence type="ECO:0008006" key="4">
    <source>
        <dbReference type="Google" id="ProtNLM"/>
    </source>
</evidence>
<dbReference type="eggNOG" id="ENOG5032MJU">
    <property type="taxonomic scope" value="Bacteria"/>
</dbReference>
<sequence>MRNNLFKKADTLGIISSFLCLIHCISLPILVSIQPVVGKFIDEELHFLEYVFVGLSLIAVYFATRSSHVTLRMKWAFYIIFVLFTLGIFLEDAFVWLTYLAYAGSVGLIVMHIINIRHSMRCSVPEHAH</sequence>
<dbReference type="OrthoDB" id="1274419at2"/>
<dbReference type="GO" id="GO:0015097">
    <property type="term" value="F:mercury ion transmembrane transporter activity"/>
    <property type="evidence" value="ECO:0007669"/>
    <property type="project" value="InterPro"/>
</dbReference>
<protein>
    <recommendedName>
        <fullName evidence="4">MerC domain-containing protein</fullName>
    </recommendedName>
</protein>